<dbReference type="PANTHER" id="PTHR34822:SF1">
    <property type="entry name" value="GRPB FAMILY PROTEIN"/>
    <property type="match status" value="1"/>
</dbReference>
<dbReference type="Gene3D" id="3.30.460.10">
    <property type="entry name" value="Beta Polymerase, domain 2"/>
    <property type="match status" value="1"/>
</dbReference>
<dbReference type="InterPro" id="IPR007344">
    <property type="entry name" value="GrpB/CoaE"/>
</dbReference>
<dbReference type="GO" id="GO:0016301">
    <property type="term" value="F:kinase activity"/>
    <property type="evidence" value="ECO:0007669"/>
    <property type="project" value="UniProtKB-KW"/>
</dbReference>
<evidence type="ECO:0000313" key="1">
    <source>
        <dbReference type="EMBL" id="SUC39336.1"/>
    </source>
</evidence>
<dbReference type="AlphaFoldDB" id="A0A379GEH5"/>
<name>A0A379GEH5_PROMI</name>
<keyword evidence="1" id="KW-0808">Transferase</keyword>
<reference evidence="1 2" key="1">
    <citation type="submission" date="2018-06" db="EMBL/GenBank/DDBJ databases">
        <authorList>
            <consortium name="Pathogen Informatics"/>
            <person name="Doyle S."/>
        </authorList>
    </citation>
    <scope>NUCLEOTIDE SEQUENCE [LARGE SCALE GENOMIC DNA]</scope>
    <source>
        <strain evidence="1 2">NCTC11938</strain>
    </source>
</reference>
<evidence type="ECO:0000313" key="2">
    <source>
        <dbReference type="Proteomes" id="UP000254191"/>
    </source>
</evidence>
<dbReference type="SUPFAM" id="SSF81301">
    <property type="entry name" value="Nucleotidyltransferase"/>
    <property type="match status" value="1"/>
</dbReference>
<protein>
    <submittedName>
        <fullName evidence="1">Dephospho-CoA kinase/protein folding accessory domain-containing protein</fullName>
    </submittedName>
</protein>
<accession>A0A379GEH5</accession>
<dbReference type="InterPro" id="IPR043519">
    <property type="entry name" value="NT_sf"/>
</dbReference>
<dbReference type="Pfam" id="PF04229">
    <property type="entry name" value="GrpB"/>
    <property type="match status" value="1"/>
</dbReference>
<dbReference type="EMBL" id="UGTS01000006">
    <property type="protein sequence ID" value="SUC39336.1"/>
    <property type="molecule type" value="Genomic_DNA"/>
</dbReference>
<organism evidence="1 2">
    <name type="scientific">Proteus mirabilis</name>
    <dbReference type="NCBI Taxonomy" id="584"/>
    <lineage>
        <taxon>Bacteria</taxon>
        <taxon>Pseudomonadati</taxon>
        <taxon>Pseudomonadota</taxon>
        <taxon>Gammaproteobacteria</taxon>
        <taxon>Enterobacterales</taxon>
        <taxon>Morganellaceae</taxon>
        <taxon>Proteus</taxon>
    </lineage>
</organism>
<dbReference type="RefSeq" id="WP_004244234.1">
    <property type="nucleotide sequence ID" value="NZ_CAXOQC010000011.1"/>
</dbReference>
<gene>
    <name evidence="1" type="ORF">NCTC11938_03624</name>
</gene>
<keyword evidence="1" id="KW-0418">Kinase</keyword>
<sequence length="208" mass="23971">MGLDIVMFKDQFTPQQKMDICTFEEGDPTENPWVKGKPAQIHIEIVPHNPNWLIQFNEQKSLIQNALSDIALSIEHIGSTAVAGLAAKPIIDIDLIIENPKDESSYIPQLEALGYELIIREPSWYQHRMLKLSNPMVNLHVFGKNCPEHWRHLLFKQWLTTHPDDLANYATIKQFAKHNVKTTQDYNLKKQSLVRAIYQKIFTSLIGD</sequence>
<proteinExistence type="predicted"/>
<dbReference type="PANTHER" id="PTHR34822">
    <property type="entry name" value="GRPB DOMAIN PROTEIN (AFU_ORTHOLOGUE AFUA_1G01530)"/>
    <property type="match status" value="1"/>
</dbReference>
<dbReference type="Proteomes" id="UP000254191">
    <property type="component" value="Unassembled WGS sequence"/>
</dbReference>